<protein>
    <submittedName>
        <fullName evidence="1">Flagellar hook-associated protein 3 FlgL</fullName>
    </submittedName>
</protein>
<keyword evidence="1" id="KW-0282">Flagellum</keyword>
<keyword evidence="1" id="KW-0969">Cilium</keyword>
<dbReference type="OrthoDB" id="7312911at2"/>
<organism evidence="1 2">
    <name type="scientific">Paracoccus tibetensis</name>
    <dbReference type="NCBI Taxonomy" id="336292"/>
    <lineage>
        <taxon>Bacteria</taxon>
        <taxon>Pseudomonadati</taxon>
        <taxon>Pseudomonadota</taxon>
        <taxon>Alphaproteobacteria</taxon>
        <taxon>Rhodobacterales</taxon>
        <taxon>Paracoccaceae</taxon>
        <taxon>Paracoccus</taxon>
    </lineage>
</organism>
<dbReference type="AlphaFoldDB" id="A0A1G5IMA4"/>
<dbReference type="RefSeq" id="WP_090745502.1">
    <property type="nucleotide sequence ID" value="NZ_FMVT01000009.1"/>
</dbReference>
<proteinExistence type="predicted"/>
<evidence type="ECO:0000313" key="1">
    <source>
        <dbReference type="EMBL" id="SCY77236.1"/>
    </source>
</evidence>
<evidence type="ECO:0000313" key="2">
    <source>
        <dbReference type="Proteomes" id="UP000199502"/>
    </source>
</evidence>
<name>A0A1G5IMA4_9RHOB</name>
<accession>A0A1G5IMA4</accession>
<sequence length="338" mass="35356">MSIYNVGDQARAYALQMATGRLKSTMTTLSSEMASGETADVGKRLNGNTLTLSSIEARLASMAQYQRNASDAAMLTRGLQDVLEAVRQDAAHLGVELATDPFRDANDALAIRANHATMIFDGAVQRLNGAVGGRFLLSGLASDRPPLASAAQMLDRLATVTSGMTDAGEIASAITAWFDAPPGGNGFLDNAYAGTLGQSQQIKVAEDMSVAIGTSAASPAVRDVLKGLAMAAILDRGVLPGQQDQRGALLGMAGRSLLAAEHGLIGEKGRIGLTEQVVDRARSTSAAAMSTLELSRAEIRSVDAFETAAALKEVDGQLETLYAVTARLSKLKLVDYLR</sequence>
<gene>
    <name evidence="1" type="ORF">SAMN05660710_02697</name>
</gene>
<dbReference type="EMBL" id="FMVT01000009">
    <property type="protein sequence ID" value="SCY77236.1"/>
    <property type="molecule type" value="Genomic_DNA"/>
</dbReference>
<keyword evidence="1" id="KW-0966">Cell projection</keyword>
<dbReference type="STRING" id="336292.SAMN05660710_02697"/>
<dbReference type="Proteomes" id="UP000199502">
    <property type="component" value="Unassembled WGS sequence"/>
</dbReference>
<reference evidence="1 2" key="1">
    <citation type="submission" date="2016-10" db="EMBL/GenBank/DDBJ databases">
        <authorList>
            <person name="de Groot N.N."/>
        </authorList>
    </citation>
    <scope>NUCLEOTIDE SEQUENCE [LARGE SCALE GENOMIC DNA]</scope>
    <source>
        <strain evidence="1 2">CGMCC 1.8925</strain>
    </source>
</reference>
<keyword evidence="2" id="KW-1185">Reference proteome</keyword>